<dbReference type="Pfam" id="PF00155">
    <property type="entry name" value="Aminotran_1_2"/>
    <property type="match status" value="1"/>
</dbReference>
<dbReference type="RefSeq" id="XP_018275229.1">
    <property type="nucleotide sequence ID" value="XM_018424557.1"/>
</dbReference>
<sequence>MSPPTAELAGLSISSKKTGPGGKPLVNAAVVGEWHDAKAAYTGPKLSRRTWENEHFAGSEGLDFVFRITYDDEANPSGMINLGMAENTMLTKDYLEYYAKVFSKALRPNDFTYGTQASASKRFHTAVADMWNENFTPLTPVQPDDIATAPGATGALDQLFSVLGDAGDAVLIAAPHYNGFDANMVVRSGARIVHVYGPEPDIAFTTPGAEIAAFEKAMEDCKAKGINVRAVLLCSPQNPWGRTYSKEVLLDYALFAEKHDIHLISDEIYALSVWDNPKIPNSPPFISMLSLDVEKETGKRFDKSRLHIVYSFSKDFGCNGFRLGVIISQHNPLVIRGLLHISFVAKLGSIGDALISHLINDKPTFKELVAKNVDALRDSSEKMAAFCEKQGWKPVPVNSGHFMMVDASNLGFKTMEEEKDFGRHCIEFGVGVGLGQSYHARTPGWLRLTHTYAPDRLDLALERLGKAVEAWRSRGLRE</sequence>
<dbReference type="EMBL" id="KQ087286">
    <property type="protein sequence ID" value="KLT38738.1"/>
    <property type="molecule type" value="Genomic_DNA"/>
</dbReference>
<proteinExistence type="predicted"/>
<reference evidence="3 4" key="1">
    <citation type="submission" date="2015-03" db="EMBL/GenBank/DDBJ databases">
        <title>Genomics and transcriptomics of the oil-accumulating basidiomycete yeast T. oleaginosus allow insights into substrate utilization and the diverse evolutionary trajectories of mating systems in fungi.</title>
        <authorList>
            <consortium name="DOE Joint Genome Institute"/>
            <person name="Kourist R."/>
            <person name="Kracht O."/>
            <person name="Bracharz F."/>
            <person name="Lipzen A."/>
            <person name="Nolan M."/>
            <person name="Ohm R."/>
            <person name="Grigoriev I."/>
            <person name="Sun S."/>
            <person name="Heitman J."/>
            <person name="Bruck T."/>
            <person name="Nowrousian M."/>
        </authorList>
    </citation>
    <scope>NUCLEOTIDE SEQUENCE [LARGE SCALE GENOMIC DNA]</scope>
    <source>
        <strain evidence="3 4">IBC0246</strain>
    </source>
</reference>
<evidence type="ECO:0000259" key="2">
    <source>
        <dbReference type="Pfam" id="PF00155"/>
    </source>
</evidence>
<keyword evidence="1" id="KW-0663">Pyridoxal phosphate</keyword>
<dbReference type="Gene3D" id="3.90.1150.10">
    <property type="entry name" value="Aspartate Aminotransferase, domain 1"/>
    <property type="match status" value="1"/>
</dbReference>
<dbReference type="PANTHER" id="PTHR43795:SF39">
    <property type="entry name" value="AMINOTRANSFERASE CLASS I_CLASSII DOMAIN-CONTAINING PROTEIN"/>
    <property type="match status" value="1"/>
</dbReference>
<evidence type="ECO:0000256" key="1">
    <source>
        <dbReference type="ARBA" id="ARBA00022898"/>
    </source>
</evidence>
<organism evidence="3 4">
    <name type="scientific">Cutaneotrichosporon oleaginosum</name>
    <dbReference type="NCBI Taxonomy" id="879819"/>
    <lineage>
        <taxon>Eukaryota</taxon>
        <taxon>Fungi</taxon>
        <taxon>Dikarya</taxon>
        <taxon>Basidiomycota</taxon>
        <taxon>Agaricomycotina</taxon>
        <taxon>Tremellomycetes</taxon>
        <taxon>Trichosporonales</taxon>
        <taxon>Trichosporonaceae</taxon>
        <taxon>Cutaneotrichosporon</taxon>
    </lineage>
</organism>
<dbReference type="GeneID" id="28985160"/>
<dbReference type="Gene3D" id="3.40.640.10">
    <property type="entry name" value="Type I PLP-dependent aspartate aminotransferase-like (Major domain)"/>
    <property type="match status" value="1"/>
</dbReference>
<dbReference type="Proteomes" id="UP000053611">
    <property type="component" value="Unassembled WGS sequence"/>
</dbReference>
<dbReference type="InterPro" id="IPR015421">
    <property type="entry name" value="PyrdxlP-dep_Trfase_major"/>
</dbReference>
<dbReference type="InterPro" id="IPR004839">
    <property type="entry name" value="Aminotransferase_I/II_large"/>
</dbReference>
<protein>
    <submittedName>
        <fullName evidence="3">PLP-dependent transferase</fullName>
    </submittedName>
</protein>
<gene>
    <name evidence="3" type="ORF">CC85DRAFT_289247</name>
</gene>
<dbReference type="SUPFAM" id="SSF53383">
    <property type="entry name" value="PLP-dependent transferases"/>
    <property type="match status" value="1"/>
</dbReference>
<keyword evidence="4" id="KW-1185">Reference proteome</keyword>
<dbReference type="STRING" id="879819.A0A0J0XCC8"/>
<dbReference type="OrthoDB" id="7042322at2759"/>
<dbReference type="GO" id="GO:0030170">
    <property type="term" value="F:pyridoxal phosphate binding"/>
    <property type="evidence" value="ECO:0007669"/>
    <property type="project" value="InterPro"/>
</dbReference>
<accession>A0A0J0XCC8</accession>
<dbReference type="GO" id="GO:0008483">
    <property type="term" value="F:transaminase activity"/>
    <property type="evidence" value="ECO:0007669"/>
    <property type="project" value="TreeGrafter"/>
</dbReference>
<keyword evidence="3" id="KW-0808">Transferase</keyword>
<dbReference type="AlphaFoldDB" id="A0A0J0XCC8"/>
<dbReference type="CDD" id="cd00609">
    <property type="entry name" value="AAT_like"/>
    <property type="match status" value="1"/>
</dbReference>
<evidence type="ECO:0000313" key="3">
    <source>
        <dbReference type="EMBL" id="KLT38738.1"/>
    </source>
</evidence>
<dbReference type="GO" id="GO:0006520">
    <property type="term" value="P:amino acid metabolic process"/>
    <property type="evidence" value="ECO:0007669"/>
    <property type="project" value="TreeGrafter"/>
</dbReference>
<dbReference type="InterPro" id="IPR050478">
    <property type="entry name" value="Ethylene_sulfur-biosynth"/>
</dbReference>
<dbReference type="InterPro" id="IPR015422">
    <property type="entry name" value="PyrdxlP-dep_Trfase_small"/>
</dbReference>
<name>A0A0J0XCC8_9TREE</name>
<dbReference type="PANTHER" id="PTHR43795">
    <property type="entry name" value="BIFUNCTIONAL ASPARTATE AMINOTRANSFERASE AND GLUTAMATE/ASPARTATE-PREPHENATE AMINOTRANSFERASE-RELATED"/>
    <property type="match status" value="1"/>
</dbReference>
<feature type="domain" description="Aminotransferase class I/classII large" evidence="2">
    <location>
        <begin position="79"/>
        <end position="464"/>
    </location>
</feature>
<dbReference type="PRINTS" id="PR00753">
    <property type="entry name" value="ACCSYNTHASE"/>
</dbReference>
<evidence type="ECO:0000313" key="4">
    <source>
        <dbReference type="Proteomes" id="UP000053611"/>
    </source>
</evidence>
<dbReference type="InterPro" id="IPR015424">
    <property type="entry name" value="PyrdxlP-dep_Trfase"/>
</dbReference>